<dbReference type="GO" id="GO:0006508">
    <property type="term" value="P:proteolysis"/>
    <property type="evidence" value="ECO:0007669"/>
    <property type="project" value="InterPro"/>
</dbReference>
<name>A0A423U4U2_PENVA</name>
<dbReference type="Gene3D" id="2.40.10.10">
    <property type="entry name" value="Trypsin-like serine proteases"/>
    <property type="match status" value="1"/>
</dbReference>
<proteinExistence type="predicted"/>
<dbReference type="SUPFAM" id="SSF50494">
    <property type="entry name" value="Trypsin-like serine proteases"/>
    <property type="match status" value="1"/>
</dbReference>
<dbReference type="InterPro" id="IPR001254">
    <property type="entry name" value="Trypsin_dom"/>
</dbReference>
<reference evidence="3 4" key="2">
    <citation type="submission" date="2019-01" db="EMBL/GenBank/DDBJ databases">
        <title>The decoding of complex shrimp genome reveals the adaptation for benthos swimmer, frequently molting mechanism and breeding impact on genome.</title>
        <authorList>
            <person name="Sun Y."/>
            <person name="Gao Y."/>
            <person name="Yu Y."/>
        </authorList>
    </citation>
    <scope>NUCLEOTIDE SEQUENCE [LARGE SCALE GENOMIC DNA]</scope>
    <source>
        <tissue evidence="3">Muscle</tissue>
    </source>
</reference>
<sequence>MTVTVGIHDLKVKESFTQVIPVAKAFLHPDYHGGFGGITNDIAVLKLEQKIKMTDKVFPIKLPTHPVKADTPVVVTGWGRTSK</sequence>
<dbReference type="GO" id="GO:0004252">
    <property type="term" value="F:serine-type endopeptidase activity"/>
    <property type="evidence" value="ECO:0007669"/>
    <property type="project" value="InterPro"/>
</dbReference>
<evidence type="ECO:0000259" key="2">
    <source>
        <dbReference type="PROSITE" id="PS50240"/>
    </source>
</evidence>
<dbReference type="Proteomes" id="UP000283509">
    <property type="component" value="Unassembled WGS sequence"/>
</dbReference>
<dbReference type="InterPro" id="IPR009003">
    <property type="entry name" value="Peptidase_S1_PA"/>
</dbReference>
<dbReference type="PROSITE" id="PS50240">
    <property type="entry name" value="TRYPSIN_DOM"/>
    <property type="match status" value="1"/>
</dbReference>
<gene>
    <name evidence="3" type="ORF">C7M84_023117</name>
</gene>
<feature type="domain" description="Peptidase S1" evidence="2">
    <location>
        <begin position="1"/>
        <end position="83"/>
    </location>
</feature>
<evidence type="ECO:0000256" key="1">
    <source>
        <dbReference type="ARBA" id="ARBA00023157"/>
    </source>
</evidence>
<reference evidence="3 4" key="1">
    <citation type="submission" date="2018-04" db="EMBL/GenBank/DDBJ databases">
        <authorList>
            <person name="Zhang X."/>
            <person name="Yuan J."/>
            <person name="Li F."/>
            <person name="Xiang J."/>
        </authorList>
    </citation>
    <scope>NUCLEOTIDE SEQUENCE [LARGE SCALE GENOMIC DNA]</scope>
    <source>
        <tissue evidence="3">Muscle</tissue>
    </source>
</reference>
<keyword evidence="4" id="KW-1185">Reference proteome</keyword>
<dbReference type="PANTHER" id="PTHR24271:SF93">
    <property type="entry name" value="GRANZYME D-RELATED"/>
    <property type="match status" value="1"/>
</dbReference>
<dbReference type="EMBL" id="QCYY01000643">
    <property type="protein sequence ID" value="ROT83714.1"/>
    <property type="molecule type" value="Genomic_DNA"/>
</dbReference>
<comment type="caution">
    <text evidence="3">The sequence shown here is derived from an EMBL/GenBank/DDBJ whole genome shotgun (WGS) entry which is preliminary data.</text>
</comment>
<dbReference type="AlphaFoldDB" id="A0A423U4U2"/>
<organism evidence="3 4">
    <name type="scientific">Penaeus vannamei</name>
    <name type="common">Whiteleg shrimp</name>
    <name type="synonym">Litopenaeus vannamei</name>
    <dbReference type="NCBI Taxonomy" id="6689"/>
    <lineage>
        <taxon>Eukaryota</taxon>
        <taxon>Metazoa</taxon>
        <taxon>Ecdysozoa</taxon>
        <taxon>Arthropoda</taxon>
        <taxon>Crustacea</taxon>
        <taxon>Multicrustacea</taxon>
        <taxon>Malacostraca</taxon>
        <taxon>Eumalacostraca</taxon>
        <taxon>Eucarida</taxon>
        <taxon>Decapoda</taxon>
        <taxon>Dendrobranchiata</taxon>
        <taxon>Penaeoidea</taxon>
        <taxon>Penaeidae</taxon>
        <taxon>Penaeus</taxon>
    </lineage>
</organism>
<dbReference type="InterPro" id="IPR043504">
    <property type="entry name" value="Peptidase_S1_PA_chymotrypsin"/>
</dbReference>
<evidence type="ECO:0000313" key="4">
    <source>
        <dbReference type="Proteomes" id="UP000283509"/>
    </source>
</evidence>
<protein>
    <submittedName>
        <fullName evidence="3">Granzyme G</fullName>
    </submittedName>
</protein>
<keyword evidence="1" id="KW-1015">Disulfide bond</keyword>
<dbReference type="PANTHER" id="PTHR24271">
    <property type="entry name" value="KALLIKREIN-RELATED"/>
    <property type="match status" value="1"/>
</dbReference>
<evidence type="ECO:0000313" key="3">
    <source>
        <dbReference type="EMBL" id="ROT83714.1"/>
    </source>
</evidence>
<accession>A0A423U4U2</accession>
<dbReference type="OrthoDB" id="60866at2759"/>
<dbReference type="Pfam" id="PF00089">
    <property type="entry name" value="Trypsin"/>
    <property type="match status" value="1"/>
</dbReference>
<dbReference type="GO" id="GO:0005737">
    <property type="term" value="C:cytoplasm"/>
    <property type="evidence" value="ECO:0007669"/>
    <property type="project" value="TreeGrafter"/>
</dbReference>